<comment type="caution">
    <text evidence="1">The sequence shown here is derived from an EMBL/GenBank/DDBJ whole genome shotgun (WGS) entry which is preliminary data.</text>
</comment>
<reference evidence="1 2" key="1">
    <citation type="submission" date="2018-06" db="EMBL/GenBank/DDBJ databases">
        <title>Comparative genomics reveals the genomic features of Rhizophagus irregularis, R. cerebriforme, R. diaphanum and Gigaspora rosea, and their symbiotic lifestyle signature.</title>
        <authorList>
            <person name="Morin E."/>
            <person name="San Clemente H."/>
            <person name="Chen E.C.H."/>
            <person name="De La Providencia I."/>
            <person name="Hainaut M."/>
            <person name="Kuo A."/>
            <person name="Kohler A."/>
            <person name="Murat C."/>
            <person name="Tang N."/>
            <person name="Roy S."/>
            <person name="Loubradou J."/>
            <person name="Henrissat B."/>
            <person name="Grigoriev I.V."/>
            <person name="Corradi N."/>
            <person name="Roux C."/>
            <person name="Martin F.M."/>
        </authorList>
    </citation>
    <scope>NUCLEOTIDE SEQUENCE [LARGE SCALE GENOMIC DNA]</scope>
    <source>
        <strain evidence="1 2">DAOM 227022</strain>
    </source>
</reference>
<feature type="non-terminal residue" evidence="1">
    <location>
        <position position="53"/>
    </location>
</feature>
<protein>
    <submittedName>
        <fullName evidence="1">Uncharacterized protein</fullName>
    </submittedName>
</protein>
<dbReference type="Proteomes" id="UP000265703">
    <property type="component" value="Unassembled WGS sequence"/>
</dbReference>
<dbReference type="AlphaFoldDB" id="A0A397S4K4"/>
<evidence type="ECO:0000313" key="2">
    <source>
        <dbReference type="Proteomes" id="UP000265703"/>
    </source>
</evidence>
<keyword evidence="2" id="KW-1185">Reference proteome</keyword>
<organism evidence="1 2">
    <name type="scientific">Glomus cerebriforme</name>
    <dbReference type="NCBI Taxonomy" id="658196"/>
    <lineage>
        <taxon>Eukaryota</taxon>
        <taxon>Fungi</taxon>
        <taxon>Fungi incertae sedis</taxon>
        <taxon>Mucoromycota</taxon>
        <taxon>Glomeromycotina</taxon>
        <taxon>Glomeromycetes</taxon>
        <taxon>Glomerales</taxon>
        <taxon>Glomeraceae</taxon>
        <taxon>Glomus</taxon>
    </lineage>
</organism>
<gene>
    <name evidence="1" type="ORF">C1645_795194</name>
</gene>
<name>A0A397S4K4_9GLOM</name>
<sequence>MLREIRIHAILSDLIRKVSCLTLFRNITMNHYVIDINVIEYYPLKKRIFFFFI</sequence>
<proteinExistence type="predicted"/>
<dbReference type="EMBL" id="QKYT01001845">
    <property type="protein sequence ID" value="RIA78907.1"/>
    <property type="molecule type" value="Genomic_DNA"/>
</dbReference>
<accession>A0A397S4K4</accession>
<evidence type="ECO:0000313" key="1">
    <source>
        <dbReference type="EMBL" id="RIA78907.1"/>
    </source>
</evidence>